<organism evidence="1 2">
    <name type="scientific">Violaceomyces palustris</name>
    <dbReference type="NCBI Taxonomy" id="1673888"/>
    <lineage>
        <taxon>Eukaryota</taxon>
        <taxon>Fungi</taxon>
        <taxon>Dikarya</taxon>
        <taxon>Basidiomycota</taxon>
        <taxon>Ustilaginomycotina</taxon>
        <taxon>Ustilaginomycetes</taxon>
        <taxon>Violaceomycetales</taxon>
        <taxon>Violaceomycetaceae</taxon>
        <taxon>Violaceomyces</taxon>
    </lineage>
</organism>
<gene>
    <name evidence="1" type="ORF">IE53DRAFT_261340</name>
</gene>
<name>A0ACD0NN45_9BASI</name>
<keyword evidence="2" id="KW-1185">Reference proteome</keyword>
<evidence type="ECO:0000313" key="2">
    <source>
        <dbReference type="Proteomes" id="UP000245626"/>
    </source>
</evidence>
<dbReference type="Proteomes" id="UP000245626">
    <property type="component" value="Unassembled WGS sequence"/>
</dbReference>
<proteinExistence type="predicted"/>
<evidence type="ECO:0000313" key="1">
    <source>
        <dbReference type="EMBL" id="PWN47224.1"/>
    </source>
</evidence>
<reference evidence="1 2" key="1">
    <citation type="journal article" date="2018" name="Mol. Biol. Evol.">
        <title>Broad Genomic Sampling Reveals a Smut Pathogenic Ancestry of the Fungal Clade Ustilaginomycotina.</title>
        <authorList>
            <person name="Kijpornyongpan T."/>
            <person name="Mondo S.J."/>
            <person name="Barry K."/>
            <person name="Sandor L."/>
            <person name="Lee J."/>
            <person name="Lipzen A."/>
            <person name="Pangilinan J."/>
            <person name="LaButti K."/>
            <person name="Hainaut M."/>
            <person name="Henrissat B."/>
            <person name="Grigoriev I.V."/>
            <person name="Spatafora J.W."/>
            <person name="Aime M.C."/>
        </authorList>
    </citation>
    <scope>NUCLEOTIDE SEQUENCE [LARGE SCALE GENOMIC DNA]</scope>
    <source>
        <strain evidence="1 2">SA 807</strain>
    </source>
</reference>
<protein>
    <submittedName>
        <fullName evidence="1">Uncharacterized protein</fullName>
    </submittedName>
</protein>
<sequence length="116" mass="13299">MIRVKELLYLLLLIFTSLRRGRGRHQHPSRVGKNCIRSPWRPYSFVGKIGGDQTRRGRIRWIGIFFGYFPSLAPCHSKGLARKVCVGQALKGPGEVTFHHPHRVTHLTLFALGLLW</sequence>
<accession>A0ACD0NN45</accession>
<dbReference type="EMBL" id="KZ820496">
    <property type="protein sequence ID" value="PWN47224.1"/>
    <property type="molecule type" value="Genomic_DNA"/>
</dbReference>